<dbReference type="Proteomes" id="UP000007800">
    <property type="component" value="Unassembled WGS sequence"/>
</dbReference>
<accession>C5KXX1</accession>
<feature type="compositionally biased region" description="Acidic residues" evidence="2">
    <location>
        <begin position="310"/>
        <end position="340"/>
    </location>
</feature>
<evidence type="ECO:0000313" key="3">
    <source>
        <dbReference type="EMBL" id="EER10845.1"/>
    </source>
</evidence>
<dbReference type="RefSeq" id="XP_002779050.1">
    <property type="nucleotide sequence ID" value="XM_002779004.1"/>
</dbReference>
<proteinExistence type="predicted"/>
<dbReference type="InParanoid" id="C5KXX1"/>
<keyword evidence="1" id="KW-0175">Coiled coil</keyword>
<feature type="coiled-coil region" evidence="1">
    <location>
        <begin position="160"/>
        <end position="194"/>
    </location>
</feature>
<dbReference type="EMBL" id="GG677256">
    <property type="protein sequence ID" value="EER10845.1"/>
    <property type="molecule type" value="Genomic_DNA"/>
</dbReference>
<feature type="compositionally biased region" description="Basic and acidic residues" evidence="2">
    <location>
        <begin position="251"/>
        <end position="271"/>
    </location>
</feature>
<dbReference type="AlphaFoldDB" id="C5KXX1"/>
<dbReference type="GeneID" id="9055503"/>
<protein>
    <submittedName>
        <fullName evidence="3">Uncharacterized protein</fullName>
    </submittedName>
</protein>
<evidence type="ECO:0000256" key="1">
    <source>
        <dbReference type="SAM" id="Coils"/>
    </source>
</evidence>
<name>C5KXX1_PERM5</name>
<keyword evidence="4" id="KW-1185">Reference proteome</keyword>
<reference evidence="3 4" key="1">
    <citation type="submission" date="2008-07" db="EMBL/GenBank/DDBJ databases">
        <authorList>
            <person name="El-Sayed N."/>
            <person name="Caler E."/>
            <person name="Inman J."/>
            <person name="Amedeo P."/>
            <person name="Hass B."/>
            <person name="Wortman J."/>
        </authorList>
    </citation>
    <scope>NUCLEOTIDE SEQUENCE [LARGE SCALE GENOMIC DNA]</scope>
    <source>
        <strain evidence="4">ATCC 50983 / TXsc</strain>
    </source>
</reference>
<feature type="compositionally biased region" description="Low complexity" evidence="2">
    <location>
        <begin position="212"/>
        <end position="236"/>
    </location>
</feature>
<organism evidence="4">
    <name type="scientific">Perkinsus marinus (strain ATCC 50983 / TXsc)</name>
    <dbReference type="NCBI Taxonomy" id="423536"/>
    <lineage>
        <taxon>Eukaryota</taxon>
        <taxon>Sar</taxon>
        <taxon>Alveolata</taxon>
        <taxon>Perkinsozoa</taxon>
        <taxon>Perkinsea</taxon>
        <taxon>Perkinsida</taxon>
        <taxon>Perkinsidae</taxon>
        <taxon>Perkinsus</taxon>
    </lineage>
</organism>
<dbReference type="OrthoDB" id="448491at2759"/>
<sequence length="358" mass="39387">MNVDVSPSPPIQGIVDSLGGYATVDASGRYGSVCRVDLGDPVMVSERDQERSALGPDLLKYERKELLRVSKRIKTKSASRAKQLALRTRAAAAAAVAASKQQKDAGGNSTTAAVAQRSTAIGGGVAQHPKRSSGARLQHARMLERYGDLTRLSLETQSELEDSDGRIQRLLKRRSALSEQRVQIDREVTALQRKMREIVAASMVEAAARTTTTTTVVGGHSQQQQQQQQQQQATTESEARARLGRLAKRWQPTEDRDNKLEEDREEAERILSQRHPSPKQKVRPPEISIDMASADVDEEDEESGEARDSEGEDMEIMTEGEDSEEDAVMDDATEESEEGSENGQQQQHGDDDVDEGHE</sequence>
<evidence type="ECO:0000313" key="4">
    <source>
        <dbReference type="Proteomes" id="UP000007800"/>
    </source>
</evidence>
<feature type="region of interest" description="Disordered" evidence="2">
    <location>
        <begin position="212"/>
        <end position="358"/>
    </location>
</feature>
<gene>
    <name evidence="3" type="ORF">Pmar_PMAR000886</name>
</gene>
<evidence type="ECO:0000256" key="2">
    <source>
        <dbReference type="SAM" id="MobiDB-lite"/>
    </source>
</evidence>